<evidence type="ECO:0000256" key="6">
    <source>
        <dbReference type="SAM" id="Phobius"/>
    </source>
</evidence>
<keyword evidence="8" id="KW-1185">Reference proteome</keyword>
<feature type="transmembrane region" description="Helical" evidence="6">
    <location>
        <begin position="236"/>
        <end position="254"/>
    </location>
</feature>
<evidence type="ECO:0000256" key="3">
    <source>
        <dbReference type="ARBA" id="ARBA00022692"/>
    </source>
</evidence>
<evidence type="ECO:0000313" key="7">
    <source>
        <dbReference type="EMBL" id="KAF2095596.1"/>
    </source>
</evidence>
<dbReference type="Proteomes" id="UP000799772">
    <property type="component" value="Unassembled WGS sequence"/>
</dbReference>
<dbReference type="InterPro" id="IPR010573">
    <property type="entry name" value="MFS_Str1/Tri12-like"/>
</dbReference>
<dbReference type="GO" id="GO:0005886">
    <property type="term" value="C:plasma membrane"/>
    <property type="evidence" value="ECO:0007669"/>
    <property type="project" value="TreeGrafter"/>
</dbReference>
<feature type="transmembrane region" description="Helical" evidence="6">
    <location>
        <begin position="165"/>
        <end position="184"/>
    </location>
</feature>
<feature type="transmembrane region" description="Helical" evidence="6">
    <location>
        <begin position="40"/>
        <end position="58"/>
    </location>
</feature>
<evidence type="ECO:0000313" key="8">
    <source>
        <dbReference type="Proteomes" id="UP000799772"/>
    </source>
</evidence>
<sequence>MEENTHSIQEKGDIEKVEEVSVTPPHEYVPAEDVTITMKTWWVIFILSSTFGLSFWPVPTTAAMQTKLSVVLGSATSVVWYVPAYTTGSALGFLWAGANSDIFGRRLFLLFGHVLCCVGYIIAATSKDYKQFTAALAITGFGAGHCQMAMCSIPELMPNKYRHIGITLSDGFVFIIVVIGPVVGRYAIDSGDGWKFIFWGGFIAQFISLVSLAIWYHPPKHPKGVPWKEGLRGLDYVGAVLIIPGICLVLVGIINTTYKKSTDVTVIAPMCVGFGLIIAFAFWETFSNTKYKLCPPYVFRSHYGREFTVPFILAFIVTMFYYGINVLYPTAVNVFYLTPTTSRSTELLLTLPGNLGLVFGACLLIAFGNVFKHWWWTLNISWIGMLIFGGLFALVTPYNKGLIIAVTFLEQTFFGWAQYESVVFTQLGVHQHDLGISGGLSGVARFAGGSLAQAIYVSILTNTQASKAAATVPQAAIAAGLSESSASQLLAAFPLGSSALEAIPGINANILGVASEAYKWSYAHGLKMTALSSLSFGGLGLIMCLLCENEPINRKMNNKTEIFLENDVNREKNEFH</sequence>
<comment type="caution">
    <text evidence="7">The sequence shown here is derived from an EMBL/GenBank/DDBJ whole genome shotgun (WGS) entry which is preliminary data.</text>
</comment>
<dbReference type="EMBL" id="ML978131">
    <property type="protein sequence ID" value="KAF2095596.1"/>
    <property type="molecule type" value="Genomic_DNA"/>
</dbReference>
<keyword evidence="2" id="KW-0813">Transport</keyword>
<dbReference type="SUPFAM" id="SSF103473">
    <property type="entry name" value="MFS general substrate transporter"/>
    <property type="match status" value="1"/>
</dbReference>
<dbReference type="InterPro" id="IPR036259">
    <property type="entry name" value="MFS_trans_sf"/>
</dbReference>
<dbReference type="PANTHER" id="PTHR23501:SF195">
    <property type="entry name" value="PEP5"/>
    <property type="match status" value="1"/>
</dbReference>
<dbReference type="GO" id="GO:0022857">
    <property type="term" value="F:transmembrane transporter activity"/>
    <property type="evidence" value="ECO:0007669"/>
    <property type="project" value="InterPro"/>
</dbReference>
<evidence type="ECO:0000256" key="5">
    <source>
        <dbReference type="ARBA" id="ARBA00023136"/>
    </source>
</evidence>
<comment type="subcellular location">
    <subcellularLocation>
        <location evidence="1">Membrane</location>
        <topology evidence="1">Multi-pass membrane protein</topology>
    </subcellularLocation>
</comment>
<feature type="transmembrane region" description="Helical" evidence="6">
    <location>
        <begin position="107"/>
        <end position="126"/>
    </location>
</feature>
<dbReference type="PROSITE" id="PS00216">
    <property type="entry name" value="SUGAR_TRANSPORT_1"/>
    <property type="match status" value="1"/>
</dbReference>
<gene>
    <name evidence="7" type="ORF">NA57DRAFT_44664</name>
</gene>
<dbReference type="InterPro" id="IPR005829">
    <property type="entry name" value="Sugar_transporter_CS"/>
</dbReference>
<keyword evidence="4 6" id="KW-1133">Transmembrane helix</keyword>
<evidence type="ECO:0000256" key="4">
    <source>
        <dbReference type="ARBA" id="ARBA00022989"/>
    </source>
</evidence>
<protein>
    <submittedName>
        <fullName evidence="7">MFS general substrate transporter</fullName>
    </submittedName>
</protein>
<proteinExistence type="predicted"/>
<reference evidence="7" key="1">
    <citation type="journal article" date="2020" name="Stud. Mycol.">
        <title>101 Dothideomycetes genomes: a test case for predicting lifestyles and emergence of pathogens.</title>
        <authorList>
            <person name="Haridas S."/>
            <person name="Albert R."/>
            <person name="Binder M."/>
            <person name="Bloem J."/>
            <person name="Labutti K."/>
            <person name="Salamov A."/>
            <person name="Andreopoulos B."/>
            <person name="Baker S."/>
            <person name="Barry K."/>
            <person name="Bills G."/>
            <person name="Bluhm B."/>
            <person name="Cannon C."/>
            <person name="Castanera R."/>
            <person name="Culley D."/>
            <person name="Daum C."/>
            <person name="Ezra D."/>
            <person name="Gonzalez J."/>
            <person name="Henrissat B."/>
            <person name="Kuo A."/>
            <person name="Liang C."/>
            <person name="Lipzen A."/>
            <person name="Lutzoni F."/>
            <person name="Magnuson J."/>
            <person name="Mondo S."/>
            <person name="Nolan M."/>
            <person name="Ohm R."/>
            <person name="Pangilinan J."/>
            <person name="Park H.-J."/>
            <person name="Ramirez L."/>
            <person name="Alfaro M."/>
            <person name="Sun H."/>
            <person name="Tritt A."/>
            <person name="Yoshinaga Y."/>
            <person name="Zwiers L.-H."/>
            <person name="Turgeon B."/>
            <person name="Goodwin S."/>
            <person name="Spatafora J."/>
            <person name="Crous P."/>
            <person name="Grigoriev I."/>
        </authorList>
    </citation>
    <scope>NUCLEOTIDE SEQUENCE</scope>
    <source>
        <strain evidence="7">CBS 133067</strain>
    </source>
</reference>
<dbReference type="OrthoDB" id="4139357at2759"/>
<name>A0A9P4IC87_9PEZI</name>
<evidence type="ECO:0000256" key="1">
    <source>
        <dbReference type="ARBA" id="ARBA00004141"/>
    </source>
</evidence>
<evidence type="ECO:0000256" key="2">
    <source>
        <dbReference type="ARBA" id="ARBA00022448"/>
    </source>
</evidence>
<feature type="transmembrane region" description="Helical" evidence="6">
    <location>
        <begin position="78"/>
        <end position="95"/>
    </location>
</feature>
<feature type="transmembrane region" description="Helical" evidence="6">
    <location>
        <begin position="266"/>
        <end position="286"/>
    </location>
</feature>
<accession>A0A9P4IC87</accession>
<dbReference type="Gene3D" id="1.20.1250.20">
    <property type="entry name" value="MFS general substrate transporter like domains"/>
    <property type="match status" value="1"/>
</dbReference>
<organism evidence="7 8">
    <name type="scientific">Rhizodiscina lignyota</name>
    <dbReference type="NCBI Taxonomy" id="1504668"/>
    <lineage>
        <taxon>Eukaryota</taxon>
        <taxon>Fungi</taxon>
        <taxon>Dikarya</taxon>
        <taxon>Ascomycota</taxon>
        <taxon>Pezizomycotina</taxon>
        <taxon>Dothideomycetes</taxon>
        <taxon>Pleosporomycetidae</taxon>
        <taxon>Aulographales</taxon>
        <taxon>Rhizodiscinaceae</taxon>
        <taxon>Rhizodiscina</taxon>
    </lineage>
</organism>
<feature type="transmembrane region" description="Helical" evidence="6">
    <location>
        <begin position="348"/>
        <end position="367"/>
    </location>
</feature>
<feature type="transmembrane region" description="Helical" evidence="6">
    <location>
        <begin position="307"/>
        <end position="328"/>
    </location>
</feature>
<dbReference type="PANTHER" id="PTHR23501">
    <property type="entry name" value="MAJOR FACILITATOR SUPERFAMILY"/>
    <property type="match status" value="1"/>
</dbReference>
<feature type="transmembrane region" description="Helical" evidence="6">
    <location>
        <begin position="196"/>
        <end position="216"/>
    </location>
</feature>
<feature type="transmembrane region" description="Helical" evidence="6">
    <location>
        <begin position="374"/>
        <end position="395"/>
    </location>
</feature>
<dbReference type="Pfam" id="PF06609">
    <property type="entry name" value="TRI12"/>
    <property type="match status" value="1"/>
</dbReference>
<keyword evidence="5 6" id="KW-0472">Membrane</keyword>
<dbReference type="AlphaFoldDB" id="A0A9P4IC87"/>
<keyword evidence="3 6" id="KW-0812">Transmembrane</keyword>